<accession>A0A1H9GVN7</accession>
<evidence type="ECO:0000259" key="1">
    <source>
        <dbReference type="PROSITE" id="PS50126"/>
    </source>
</evidence>
<dbReference type="GO" id="GO:0006412">
    <property type="term" value="P:translation"/>
    <property type="evidence" value="ECO:0007669"/>
    <property type="project" value="TreeGrafter"/>
</dbReference>
<dbReference type="Gene3D" id="2.40.50.140">
    <property type="entry name" value="Nucleic acid-binding proteins"/>
    <property type="match status" value="1"/>
</dbReference>
<dbReference type="OrthoDB" id="9810507at2"/>
<evidence type="ECO:0000313" key="2">
    <source>
        <dbReference type="EMBL" id="SEQ54135.1"/>
    </source>
</evidence>
<dbReference type="NCBIfam" id="NF040579">
    <property type="entry name" value="S1_dom_CvfD"/>
    <property type="match status" value="1"/>
</dbReference>
<evidence type="ECO:0000313" key="3">
    <source>
        <dbReference type="Proteomes" id="UP000198833"/>
    </source>
</evidence>
<dbReference type="RefSeq" id="WP_092572714.1">
    <property type="nucleotide sequence ID" value="NZ_CP096206.2"/>
</dbReference>
<organism evidence="2 3">
    <name type="scientific">Ignavigranum ruoffiae</name>
    <dbReference type="NCBI Taxonomy" id="89093"/>
    <lineage>
        <taxon>Bacteria</taxon>
        <taxon>Bacillati</taxon>
        <taxon>Bacillota</taxon>
        <taxon>Bacilli</taxon>
        <taxon>Lactobacillales</taxon>
        <taxon>Aerococcaceae</taxon>
        <taxon>Ignavigranum</taxon>
    </lineage>
</organism>
<dbReference type="GO" id="GO:0005737">
    <property type="term" value="C:cytoplasm"/>
    <property type="evidence" value="ECO:0007669"/>
    <property type="project" value="UniProtKB-ARBA"/>
</dbReference>
<dbReference type="Pfam" id="PF00575">
    <property type="entry name" value="S1"/>
    <property type="match status" value="1"/>
</dbReference>
<dbReference type="STRING" id="89093.SAMN04488558_11911"/>
<dbReference type="GO" id="GO:0003735">
    <property type="term" value="F:structural constituent of ribosome"/>
    <property type="evidence" value="ECO:0007669"/>
    <property type="project" value="TreeGrafter"/>
</dbReference>
<feature type="domain" description="S1 motif" evidence="1">
    <location>
        <begin position="8"/>
        <end position="77"/>
    </location>
</feature>
<dbReference type="InterPro" id="IPR050437">
    <property type="entry name" value="Ribos_protein_bS1-like"/>
</dbReference>
<protein>
    <submittedName>
        <fullName evidence="2">General stress protein 13</fullName>
    </submittedName>
</protein>
<dbReference type="EMBL" id="FOEN01000019">
    <property type="protein sequence ID" value="SEQ54135.1"/>
    <property type="molecule type" value="Genomic_DNA"/>
</dbReference>
<dbReference type="InterPro" id="IPR035104">
    <property type="entry name" value="Ribosomal_protein_S1-like"/>
</dbReference>
<dbReference type="InterPro" id="IPR012340">
    <property type="entry name" value="NA-bd_OB-fold"/>
</dbReference>
<name>A0A1H9GVN7_9LACT</name>
<dbReference type="SUPFAM" id="SSF50249">
    <property type="entry name" value="Nucleic acid-binding proteins"/>
    <property type="match status" value="1"/>
</dbReference>
<dbReference type="FunFam" id="2.40.50.140:FF:000051">
    <property type="entry name" value="RNA-binding transcriptional accessory protein"/>
    <property type="match status" value="1"/>
</dbReference>
<dbReference type="GO" id="GO:0003729">
    <property type="term" value="F:mRNA binding"/>
    <property type="evidence" value="ECO:0007669"/>
    <property type="project" value="TreeGrafter"/>
</dbReference>
<dbReference type="PROSITE" id="PS50126">
    <property type="entry name" value="S1"/>
    <property type="match status" value="1"/>
</dbReference>
<reference evidence="2 3" key="1">
    <citation type="submission" date="2016-10" db="EMBL/GenBank/DDBJ databases">
        <authorList>
            <person name="de Groot N.N."/>
        </authorList>
    </citation>
    <scope>NUCLEOTIDE SEQUENCE [LARGE SCALE GENOMIC DNA]</scope>
    <source>
        <strain evidence="2 3">DSM 15695</strain>
    </source>
</reference>
<dbReference type="InterPro" id="IPR003029">
    <property type="entry name" value="S1_domain"/>
</dbReference>
<sequence>MTKEYKIGDIVEGKVTGIQNYGIFVQLDEEHQGLIHISECQHGFVSELEDIVAIGDQIKVMVIDVDEYSHKISLSLRQLQATSTPPFPARIKHKPRRRQANIGFKTIEKMMPNWIEEGLELIEKDGLNLNKNKSDKGD</sequence>
<dbReference type="PRINTS" id="PR00681">
    <property type="entry name" value="RIBOSOMALS1"/>
</dbReference>
<dbReference type="SMART" id="SM00316">
    <property type="entry name" value="S1"/>
    <property type="match status" value="1"/>
</dbReference>
<proteinExistence type="predicted"/>
<dbReference type="AlphaFoldDB" id="A0A1H9GVN7"/>
<gene>
    <name evidence="2" type="ORF">SAMN04488558_11911</name>
</gene>
<dbReference type="Proteomes" id="UP000198833">
    <property type="component" value="Unassembled WGS sequence"/>
</dbReference>
<keyword evidence="3" id="KW-1185">Reference proteome</keyword>
<dbReference type="PANTHER" id="PTHR10724">
    <property type="entry name" value="30S RIBOSOMAL PROTEIN S1"/>
    <property type="match status" value="1"/>
</dbReference>